<protein>
    <submittedName>
        <fullName evidence="4">Peptidoglycan/LPS O-acetylase OafA/YrhL, contains acyltransferase and SGNH-hydrolase domains</fullName>
    </submittedName>
</protein>
<feature type="transmembrane region" description="Helical" evidence="1">
    <location>
        <begin position="210"/>
        <end position="232"/>
    </location>
</feature>
<dbReference type="InterPro" id="IPR050879">
    <property type="entry name" value="Acyltransferase_3"/>
</dbReference>
<dbReference type="InterPro" id="IPR043968">
    <property type="entry name" value="SGNH"/>
</dbReference>
<dbReference type="Pfam" id="PF19040">
    <property type="entry name" value="SGNH"/>
    <property type="match status" value="1"/>
</dbReference>
<evidence type="ECO:0000256" key="1">
    <source>
        <dbReference type="SAM" id="Phobius"/>
    </source>
</evidence>
<keyword evidence="4" id="KW-0808">Transferase</keyword>
<feature type="transmembrane region" description="Helical" evidence="1">
    <location>
        <begin position="55"/>
        <end position="74"/>
    </location>
</feature>
<sequence length="663" mass="70823">MLVVLFHLFGGGRVSGGVDVFLVVSGFLVTRSLVRRADDGSLRLGAVWARNAARLAPSALLVLAAVAGGAWLLLPESRWESVWRQVVASALYVENWDLVANELSYGAAGPAASPLQHFWSLSVQGQFLLVWPVLALLVGVLARRARVRVRTVLLPLVALATVASFAYAVHLTAVQQPVAYFHTATRFWELGAGALLGLVPLGVPGRLRALGSWLGLGLVVASGFVLDGGALFPGPWTLWPVAGALLVIAGAGTPSAWGPRGTLALAPLRFLADISYELYLWHWPVLIFLMALTDVSAVGWREAALVLTVSVLLAWLTQRLVARPAARAVPRTLRPRRAVGALAAATAATALVVGPVLALQAELRQQTAQAAAEFGVVDTLHPGASALGTAEIVPAADLRPALDAAQADKGPFFTDDRCVQEHGTGPGLGEALWCDLHAPEHPTATVLLAGGSHTYQWADTFLQIARDNDWRLVLAGKGQCRVKHVPDAEHGCLVWGDNVIELATQLRPDAMVVDGTHTHYDGELEDIPAEQVAAWQLLDQAGVRLIGLRDNPRGGSEPLVRDCLAEHGVTTSLCDVTMSQVFPPVSPVLTTPGVPDSMVHVDLTEWYCRAEEDRCPAVIGNVLVYRDSSHLTNTFLRSMQPMLAEALAAQAPWLFPVEPASRP</sequence>
<keyword evidence="1" id="KW-0812">Transmembrane</keyword>
<name>A0A9X2JU15_9MICO</name>
<evidence type="ECO:0000259" key="2">
    <source>
        <dbReference type="Pfam" id="PF01757"/>
    </source>
</evidence>
<dbReference type="EMBL" id="JAMTCS010000001">
    <property type="protein sequence ID" value="MCP2262982.1"/>
    <property type="molecule type" value="Genomic_DNA"/>
</dbReference>
<dbReference type="GO" id="GO:0009103">
    <property type="term" value="P:lipopolysaccharide biosynthetic process"/>
    <property type="evidence" value="ECO:0007669"/>
    <property type="project" value="TreeGrafter"/>
</dbReference>
<keyword evidence="5" id="KW-1185">Reference proteome</keyword>
<dbReference type="Pfam" id="PF01757">
    <property type="entry name" value="Acyl_transf_3"/>
    <property type="match status" value="1"/>
</dbReference>
<feature type="domain" description="Acyltransferase 3" evidence="2">
    <location>
        <begin position="12"/>
        <end position="317"/>
    </location>
</feature>
<feature type="transmembrane region" description="Helical" evidence="1">
    <location>
        <begin position="298"/>
        <end position="317"/>
    </location>
</feature>
<keyword evidence="1" id="KW-1133">Transmembrane helix</keyword>
<dbReference type="InterPro" id="IPR002656">
    <property type="entry name" value="Acyl_transf_3_dom"/>
</dbReference>
<comment type="caution">
    <text evidence="4">The sequence shown here is derived from an EMBL/GenBank/DDBJ whole genome shotgun (WGS) entry which is preliminary data.</text>
</comment>
<evidence type="ECO:0000313" key="4">
    <source>
        <dbReference type="EMBL" id="MCP2262982.1"/>
    </source>
</evidence>
<evidence type="ECO:0000259" key="3">
    <source>
        <dbReference type="Pfam" id="PF19040"/>
    </source>
</evidence>
<feature type="transmembrane region" description="Helical" evidence="1">
    <location>
        <begin position="12"/>
        <end position="34"/>
    </location>
</feature>
<feature type="transmembrane region" description="Helical" evidence="1">
    <location>
        <begin position="270"/>
        <end position="292"/>
    </location>
</feature>
<dbReference type="GO" id="GO:0016020">
    <property type="term" value="C:membrane"/>
    <property type="evidence" value="ECO:0007669"/>
    <property type="project" value="TreeGrafter"/>
</dbReference>
<feature type="transmembrane region" description="Helical" evidence="1">
    <location>
        <begin position="153"/>
        <end position="173"/>
    </location>
</feature>
<feature type="transmembrane region" description="Helical" evidence="1">
    <location>
        <begin position="185"/>
        <end position="203"/>
    </location>
</feature>
<dbReference type="PANTHER" id="PTHR23028:SF53">
    <property type="entry name" value="ACYL_TRANSF_3 DOMAIN-CONTAINING PROTEIN"/>
    <property type="match status" value="1"/>
</dbReference>
<dbReference type="Proteomes" id="UP001139493">
    <property type="component" value="Unassembled WGS sequence"/>
</dbReference>
<organism evidence="4 5">
    <name type="scientific">Promicromonospora thailandica</name>
    <dbReference type="NCBI Taxonomy" id="765201"/>
    <lineage>
        <taxon>Bacteria</taxon>
        <taxon>Bacillati</taxon>
        <taxon>Actinomycetota</taxon>
        <taxon>Actinomycetes</taxon>
        <taxon>Micrococcales</taxon>
        <taxon>Promicromonosporaceae</taxon>
        <taxon>Promicromonospora</taxon>
    </lineage>
</organism>
<gene>
    <name evidence="4" type="ORF">APR03_000305</name>
</gene>
<dbReference type="AlphaFoldDB" id="A0A9X2JU15"/>
<reference evidence="4" key="1">
    <citation type="submission" date="2022-06" db="EMBL/GenBank/DDBJ databases">
        <title>Genomic Encyclopedia of Archaeal and Bacterial Type Strains, Phase II (KMG-II): from individual species to whole genera.</title>
        <authorList>
            <person name="Goeker M."/>
        </authorList>
    </citation>
    <scope>NUCLEOTIDE SEQUENCE</scope>
    <source>
        <strain evidence="4">DSM 26652</strain>
    </source>
</reference>
<keyword evidence="1" id="KW-0472">Membrane</keyword>
<feature type="transmembrane region" description="Helical" evidence="1">
    <location>
        <begin position="123"/>
        <end position="141"/>
    </location>
</feature>
<feature type="domain" description="SGNH" evidence="3">
    <location>
        <begin position="418"/>
        <end position="644"/>
    </location>
</feature>
<keyword evidence="4" id="KW-0012">Acyltransferase</keyword>
<evidence type="ECO:0000313" key="5">
    <source>
        <dbReference type="Proteomes" id="UP001139493"/>
    </source>
</evidence>
<proteinExistence type="predicted"/>
<dbReference type="GO" id="GO:0016747">
    <property type="term" value="F:acyltransferase activity, transferring groups other than amino-acyl groups"/>
    <property type="evidence" value="ECO:0007669"/>
    <property type="project" value="InterPro"/>
</dbReference>
<accession>A0A9X2JU15</accession>
<feature type="transmembrane region" description="Helical" evidence="1">
    <location>
        <begin position="338"/>
        <end position="359"/>
    </location>
</feature>
<feature type="transmembrane region" description="Helical" evidence="1">
    <location>
        <begin position="238"/>
        <end position="258"/>
    </location>
</feature>
<dbReference type="PANTHER" id="PTHR23028">
    <property type="entry name" value="ACETYLTRANSFERASE"/>
    <property type="match status" value="1"/>
</dbReference>